<dbReference type="InterPro" id="IPR036048">
    <property type="entry name" value="Interleukin_8-like_sf"/>
</dbReference>
<dbReference type="GO" id="GO:0008009">
    <property type="term" value="F:chemokine activity"/>
    <property type="evidence" value="ECO:0007669"/>
    <property type="project" value="InterPro"/>
</dbReference>
<organism evidence="5 6">
    <name type="scientific">Pteropus alecto</name>
    <name type="common">Black flying fox</name>
    <dbReference type="NCBI Taxonomy" id="9402"/>
    <lineage>
        <taxon>Eukaryota</taxon>
        <taxon>Metazoa</taxon>
        <taxon>Chordata</taxon>
        <taxon>Craniata</taxon>
        <taxon>Vertebrata</taxon>
        <taxon>Euteleostomi</taxon>
        <taxon>Mammalia</taxon>
        <taxon>Eutheria</taxon>
        <taxon>Laurasiatheria</taxon>
        <taxon>Chiroptera</taxon>
        <taxon>Yinpterochiroptera</taxon>
        <taxon>Pteropodoidea</taxon>
        <taxon>Pteropodidae</taxon>
        <taxon>Pteropodinae</taxon>
        <taxon>Pteropus</taxon>
    </lineage>
</organism>
<dbReference type="EMBL" id="KB030994">
    <property type="protein sequence ID" value="ELK06868.1"/>
    <property type="molecule type" value="Genomic_DNA"/>
</dbReference>
<evidence type="ECO:0000256" key="3">
    <source>
        <dbReference type="SAM" id="SignalP"/>
    </source>
</evidence>
<evidence type="ECO:0000313" key="6">
    <source>
        <dbReference type="Proteomes" id="UP000010552"/>
    </source>
</evidence>
<proteinExistence type="inferred from homology"/>
<dbReference type="KEGG" id="pale:102879186"/>
<feature type="domain" description="Chemokine interleukin-8-like" evidence="4">
    <location>
        <begin position="30"/>
        <end position="89"/>
    </location>
</feature>
<dbReference type="SMART" id="SM00199">
    <property type="entry name" value="SCY"/>
    <property type="match status" value="1"/>
</dbReference>
<dbReference type="GO" id="GO:0070098">
    <property type="term" value="P:chemokine-mediated signaling pathway"/>
    <property type="evidence" value="ECO:0007669"/>
    <property type="project" value="TreeGrafter"/>
</dbReference>
<dbReference type="GO" id="GO:0005615">
    <property type="term" value="C:extracellular space"/>
    <property type="evidence" value="ECO:0007669"/>
    <property type="project" value="UniProtKB-KW"/>
</dbReference>
<dbReference type="SUPFAM" id="SSF54117">
    <property type="entry name" value="Interleukin 8-like chemokines"/>
    <property type="match status" value="1"/>
</dbReference>
<dbReference type="FunFam" id="2.40.50.40:FF:000002">
    <property type="entry name" value="C-C motif chemokine"/>
    <property type="match status" value="1"/>
</dbReference>
<dbReference type="eggNOG" id="ENOG502S6ZP">
    <property type="taxonomic scope" value="Eukaryota"/>
</dbReference>
<keyword evidence="2" id="KW-0202">Cytokine</keyword>
<feature type="signal peptide" evidence="3">
    <location>
        <begin position="1"/>
        <end position="26"/>
    </location>
</feature>
<evidence type="ECO:0000259" key="4">
    <source>
        <dbReference type="SMART" id="SM00199"/>
    </source>
</evidence>
<evidence type="ECO:0000256" key="1">
    <source>
        <dbReference type="ARBA" id="ARBA00010868"/>
    </source>
</evidence>
<evidence type="ECO:0000313" key="5">
    <source>
        <dbReference type="EMBL" id="ELK06868.1"/>
    </source>
</evidence>
<dbReference type="GO" id="GO:0006954">
    <property type="term" value="P:inflammatory response"/>
    <property type="evidence" value="ECO:0007669"/>
    <property type="project" value="TreeGrafter"/>
</dbReference>
<dbReference type="GO" id="GO:0048020">
    <property type="term" value="F:CCR chemokine receptor binding"/>
    <property type="evidence" value="ECO:0007669"/>
    <property type="project" value="TreeGrafter"/>
</dbReference>
<name>L5K8R2_PTEAL</name>
<dbReference type="CDD" id="cd00272">
    <property type="entry name" value="Chemokine_CC"/>
    <property type="match status" value="1"/>
</dbReference>
<keyword evidence="3" id="KW-0732">Signal</keyword>
<dbReference type="GO" id="GO:0048245">
    <property type="term" value="P:eosinophil chemotaxis"/>
    <property type="evidence" value="ECO:0007669"/>
    <property type="project" value="TreeGrafter"/>
</dbReference>
<reference evidence="6" key="1">
    <citation type="journal article" date="2013" name="Science">
        <title>Comparative analysis of bat genomes provides insight into the evolution of flight and immunity.</title>
        <authorList>
            <person name="Zhang G."/>
            <person name="Cowled C."/>
            <person name="Shi Z."/>
            <person name="Huang Z."/>
            <person name="Bishop-Lilly K.A."/>
            <person name="Fang X."/>
            <person name="Wynne J.W."/>
            <person name="Xiong Z."/>
            <person name="Baker M.L."/>
            <person name="Zhao W."/>
            <person name="Tachedjian M."/>
            <person name="Zhu Y."/>
            <person name="Zhou P."/>
            <person name="Jiang X."/>
            <person name="Ng J."/>
            <person name="Yang L."/>
            <person name="Wu L."/>
            <person name="Xiao J."/>
            <person name="Feng Y."/>
            <person name="Chen Y."/>
            <person name="Sun X."/>
            <person name="Zhang Y."/>
            <person name="Marsh G.A."/>
            <person name="Crameri G."/>
            <person name="Broder C.C."/>
            <person name="Frey K.G."/>
            <person name="Wang L.F."/>
            <person name="Wang J."/>
        </authorList>
    </citation>
    <scope>NUCLEOTIDE SEQUENCE [LARGE SCALE GENOMIC DNA]</scope>
</reference>
<evidence type="ECO:0000256" key="2">
    <source>
        <dbReference type="ARBA" id="ARBA00022514"/>
    </source>
</evidence>
<dbReference type="Proteomes" id="UP000010552">
    <property type="component" value="Unassembled WGS sequence"/>
</dbReference>
<dbReference type="FunCoup" id="L5K8R2">
    <property type="interactions" value="65"/>
</dbReference>
<feature type="chain" id="PRO_5003968885" evidence="3">
    <location>
        <begin position="27"/>
        <end position="114"/>
    </location>
</feature>
<sequence length="114" mass="12310">MECLMTVVAGLLLLTLCAHCIAPAGSAVISSSCCLSFISKKIPESRVVSYQLSSGSICPKAGVIFTTKKGQKFCGNPKQDWVRKYVKNLNAKRKKTSVPVVTKVSLQYPTNISI</sequence>
<dbReference type="InParanoid" id="L5K8R2"/>
<dbReference type="Gene3D" id="2.40.50.40">
    <property type="match status" value="1"/>
</dbReference>
<dbReference type="STRING" id="9402.L5K8R2"/>
<dbReference type="PANTHER" id="PTHR12015">
    <property type="entry name" value="SMALL INDUCIBLE CYTOKINE A"/>
    <property type="match status" value="1"/>
</dbReference>
<dbReference type="Pfam" id="PF00048">
    <property type="entry name" value="IL8"/>
    <property type="match status" value="1"/>
</dbReference>
<gene>
    <name evidence="5" type="ORF">PAL_GLEAN10012016</name>
</gene>
<dbReference type="AlphaFoldDB" id="L5K8R2"/>
<keyword evidence="6" id="KW-1185">Reference proteome</keyword>
<dbReference type="OrthoDB" id="9834099at2759"/>
<dbReference type="InterPro" id="IPR039809">
    <property type="entry name" value="Chemokine_b/g/d"/>
</dbReference>
<dbReference type="GO" id="GO:0030335">
    <property type="term" value="P:positive regulation of cell migration"/>
    <property type="evidence" value="ECO:0007669"/>
    <property type="project" value="TreeGrafter"/>
</dbReference>
<dbReference type="PANTHER" id="PTHR12015:SF100">
    <property type="entry name" value="C-C MOTIF CHEMOKINE 24"/>
    <property type="match status" value="1"/>
</dbReference>
<protein>
    <submittedName>
        <fullName evidence="5">C-C motif chemokine 24</fullName>
    </submittedName>
</protein>
<accession>L5K8R2</accession>
<dbReference type="GO" id="GO:0061844">
    <property type="term" value="P:antimicrobial humoral immune response mediated by antimicrobial peptide"/>
    <property type="evidence" value="ECO:0007669"/>
    <property type="project" value="TreeGrafter"/>
</dbReference>
<comment type="similarity">
    <text evidence="1">Belongs to the intercrine beta (chemokine CC) family.</text>
</comment>
<dbReference type="InterPro" id="IPR001811">
    <property type="entry name" value="Chemokine_IL8-like_dom"/>
</dbReference>